<feature type="region of interest" description="Disordered" evidence="2">
    <location>
        <begin position="201"/>
        <end position="251"/>
    </location>
</feature>
<evidence type="ECO:0000313" key="4">
    <source>
        <dbReference type="Proteomes" id="UP001151582"/>
    </source>
</evidence>
<dbReference type="OrthoDB" id="247013at2759"/>
<dbReference type="AlphaFoldDB" id="A0A9W8B3Z8"/>
<comment type="caution">
    <text evidence="3">The sequence shown here is derived from an EMBL/GenBank/DDBJ whole genome shotgun (WGS) entry which is preliminary data.</text>
</comment>
<keyword evidence="4" id="KW-1185">Reference proteome</keyword>
<feature type="compositionally biased region" description="Basic residues" evidence="2">
    <location>
        <begin position="202"/>
        <end position="211"/>
    </location>
</feature>
<dbReference type="EMBL" id="JANBQB010000375">
    <property type="protein sequence ID" value="KAJ1977075.1"/>
    <property type="molecule type" value="Genomic_DNA"/>
</dbReference>
<protein>
    <submittedName>
        <fullName evidence="3">Replication termination factor 2</fullName>
    </submittedName>
</protein>
<name>A0A9W8B3Z8_9FUNG</name>
<comment type="similarity">
    <text evidence="1">Belongs to the rtf2 family.</text>
</comment>
<evidence type="ECO:0000256" key="2">
    <source>
        <dbReference type="SAM" id="MobiDB-lite"/>
    </source>
</evidence>
<organism evidence="3 4">
    <name type="scientific">Dimargaris verticillata</name>
    <dbReference type="NCBI Taxonomy" id="2761393"/>
    <lineage>
        <taxon>Eukaryota</taxon>
        <taxon>Fungi</taxon>
        <taxon>Fungi incertae sedis</taxon>
        <taxon>Zoopagomycota</taxon>
        <taxon>Kickxellomycotina</taxon>
        <taxon>Dimargaritomycetes</taxon>
        <taxon>Dimargaritales</taxon>
        <taxon>Dimargaritaceae</taxon>
        <taxon>Dimargaris</taxon>
    </lineage>
</organism>
<dbReference type="PANTHER" id="PTHR12775">
    <property type="entry name" value="PROTEIN C20ORF43 HOMOLOG"/>
    <property type="match status" value="1"/>
</dbReference>
<dbReference type="GO" id="GO:0005634">
    <property type="term" value="C:nucleus"/>
    <property type="evidence" value="ECO:0007669"/>
    <property type="project" value="TreeGrafter"/>
</dbReference>
<evidence type="ECO:0000313" key="3">
    <source>
        <dbReference type="EMBL" id="KAJ1977075.1"/>
    </source>
</evidence>
<sequence>MGNDGGTIPRRSEMVRQKARAEKLDEKTLARAKYTLCALSKRPLHPPLVACGLGNLYNKDALLEHLLNTTKSSDTALVCPHVRSLKDVTNVTVTLNPSYQPTDIVVTSSVSASTAQGQHYPVLCPITLKELNGTTPFVFSLACGCVCSQAALSEVKSATTQCLQCGTTCTAADWLPLYPQGEQLQQAKDRLSARKAELALAKKNKKAKKRARTGDHGSDESTPALATASVSEQRMTPSLRDTKRKRTSVSG</sequence>
<dbReference type="InterPro" id="IPR006735">
    <property type="entry name" value="Rtf2"/>
</dbReference>
<proteinExistence type="inferred from homology"/>
<dbReference type="Pfam" id="PF04641">
    <property type="entry name" value="Rtf2"/>
    <property type="match status" value="1"/>
</dbReference>
<gene>
    <name evidence="3" type="primary">rtf2</name>
    <name evidence="3" type="ORF">H4R34_003725</name>
</gene>
<reference evidence="3" key="1">
    <citation type="submission" date="2022-07" db="EMBL/GenBank/DDBJ databases">
        <title>Phylogenomic reconstructions and comparative analyses of Kickxellomycotina fungi.</title>
        <authorList>
            <person name="Reynolds N.K."/>
            <person name="Stajich J.E."/>
            <person name="Barry K."/>
            <person name="Grigoriev I.V."/>
            <person name="Crous P."/>
            <person name="Smith M.E."/>
        </authorList>
    </citation>
    <scope>NUCLEOTIDE SEQUENCE</scope>
    <source>
        <strain evidence="3">RSA 567</strain>
    </source>
</reference>
<dbReference type="CDD" id="cd16653">
    <property type="entry name" value="RING-like_Rtf2"/>
    <property type="match status" value="1"/>
</dbReference>
<feature type="compositionally biased region" description="Basic residues" evidence="2">
    <location>
        <begin position="242"/>
        <end position="251"/>
    </location>
</feature>
<accession>A0A9W8B3Z8</accession>
<dbReference type="InterPro" id="IPR027799">
    <property type="entry name" value="Rtf2_RING-finger"/>
</dbReference>
<dbReference type="Proteomes" id="UP001151582">
    <property type="component" value="Unassembled WGS sequence"/>
</dbReference>
<dbReference type="PANTHER" id="PTHR12775:SF0">
    <property type="entry name" value="REPLICATION TERMINATION FACTOR 2"/>
    <property type="match status" value="1"/>
</dbReference>
<evidence type="ECO:0000256" key="1">
    <source>
        <dbReference type="ARBA" id="ARBA00009885"/>
    </source>
</evidence>
<dbReference type="GO" id="GO:0006274">
    <property type="term" value="P:DNA replication termination"/>
    <property type="evidence" value="ECO:0007669"/>
    <property type="project" value="TreeGrafter"/>
</dbReference>